<protein>
    <submittedName>
        <fullName evidence="1">Uncharacterized protein</fullName>
    </submittedName>
</protein>
<keyword evidence="2" id="KW-1185">Reference proteome</keyword>
<organism evidence="1 2">
    <name type="scientific">Trametes coccinea (strain BRFM310)</name>
    <name type="common">Pycnoporus coccineus</name>
    <dbReference type="NCBI Taxonomy" id="1353009"/>
    <lineage>
        <taxon>Eukaryota</taxon>
        <taxon>Fungi</taxon>
        <taxon>Dikarya</taxon>
        <taxon>Basidiomycota</taxon>
        <taxon>Agaricomycotina</taxon>
        <taxon>Agaricomycetes</taxon>
        <taxon>Polyporales</taxon>
        <taxon>Polyporaceae</taxon>
        <taxon>Trametes</taxon>
    </lineage>
</organism>
<reference evidence="1 2" key="1">
    <citation type="journal article" date="2015" name="Biotechnol. Biofuels">
        <title>Enhanced degradation of softwood versus hardwood by the white-rot fungus Pycnoporus coccineus.</title>
        <authorList>
            <person name="Couturier M."/>
            <person name="Navarro D."/>
            <person name="Chevret D."/>
            <person name="Henrissat B."/>
            <person name="Piumi F."/>
            <person name="Ruiz-Duenas F.J."/>
            <person name="Martinez A.T."/>
            <person name="Grigoriev I.V."/>
            <person name="Riley R."/>
            <person name="Lipzen A."/>
            <person name="Berrin J.G."/>
            <person name="Master E.R."/>
            <person name="Rosso M.N."/>
        </authorList>
    </citation>
    <scope>NUCLEOTIDE SEQUENCE [LARGE SCALE GENOMIC DNA]</scope>
    <source>
        <strain evidence="1 2">BRFM310</strain>
    </source>
</reference>
<evidence type="ECO:0000313" key="1">
    <source>
        <dbReference type="EMBL" id="OSD03759.1"/>
    </source>
</evidence>
<dbReference type="EMBL" id="KZ084099">
    <property type="protein sequence ID" value="OSD03759.1"/>
    <property type="molecule type" value="Genomic_DNA"/>
</dbReference>
<dbReference type="AlphaFoldDB" id="A0A1Y2IRJ3"/>
<name>A0A1Y2IRJ3_TRAC3</name>
<accession>A0A1Y2IRJ3</accession>
<dbReference type="Proteomes" id="UP000193067">
    <property type="component" value="Unassembled WGS sequence"/>
</dbReference>
<sequence>MASSSRVPEALERALRAEGPYGAGHRDRDTRDKIHLQNADQALSFARAIFSRHPSDPLRDLSPRLVLGFGITARRPPLTEHEAKTIWYMLRRMTHLEELTLEDPDGLLMVIPTPELTAAPLLLPQLKHLKYCMSFSIDFCHDFLTGLQRSQLQSVVIRYPKEYDQESDSQSSDPFALLAKPCCVMTLETLEVENLRYEYFDLSARVRFPLLGTLSLEFALDNVSPRMPIVGYLMACIPNLSDLDIATFEPPVPWSRHQQPPIRDIRAANVHAQLNSRTSWRLDRVSATLLDFWLLGLRFPVHTIDIRQVDLFTAERTNNLMHDLFNGTAPQTLYVGFRETQLSPTNAIMLFLGHLRAYWIASPHGYVPKVFELSLCITQLGSLGNLMASAFALLYESIRLESYSVHVHFACKNRHNERFLALGFQVAAMVTSGLPEESDDSDSDGPDRRNLAPCGDAQRFFMQMPQLMRDFEAVIGAAQHRGLRISIRISSYCDKGRLLLSQFPTNDDRVRRWLRNTARA</sequence>
<proteinExistence type="predicted"/>
<gene>
    <name evidence="1" type="ORF">PYCCODRAFT_1434146</name>
</gene>
<evidence type="ECO:0000313" key="2">
    <source>
        <dbReference type="Proteomes" id="UP000193067"/>
    </source>
</evidence>
<dbReference type="OrthoDB" id="2731150at2759"/>